<name>B0D9W4_LACBS</name>
<dbReference type="AlphaFoldDB" id="B0D9W4"/>
<feature type="transmembrane region" description="Helical" evidence="1">
    <location>
        <begin position="121"/>
        <end position="143"/>
    </location>
</feature>
<dbReference type="OrthoDB" id="201504at2759"/>
<evidence type="ECO:0000313" key="3">
    <source>
        <dbReference type="Proteomes" id="UP000001194"/>
    </source>
</evidence>
<feature type="transmembrane region" description="Helical" evidence="1">
    <location>
        <begin position="37"/>
        <end position="57"/>
    </location>
</feature>
<protein>
    <submittedName>
        <fullName evidence="2">Predicted protein</fullName>
    </submittedName>
</protein>
<keyword evidence="3" id="KW-1185">Reference proteome</keyword>
<keyword evidence="1" id="KW-0812">Transmembrane</keyword>
<dbReference type="GeneID" id="6076378"/>
<dbReference type="PANTHER" id="PTHR32251">
    <property type="entry name" value="3-OXO-5-ALPHA-STEROID 4-DEHYDROGENASE"/>
    <property type="match status" value="1"/>
</dbReference>
<dbReference type="KEGG" id="lbc:LACBIDRAFT_297056"/>
<reference evidence="2 3" key="1">
    <citation type="journal article" date="2008" name="Nature">
        <title>The genome of Laccaria bicolor provides insights into mycorrhizal symbiosis.</title>
        <authorList>
            <person name="Martin F."/>
            <person name="Aerts A."/>
            <person name="Ahren D."/>
            <person name="Brun A."/>
            <person name="Danchin E.G.J."/>
            <person name="Duchaussoy F."/>
            <person name="Gibon J."/>
            <person name="Kohler A."/>
            <person name="Lindquist E."/>
            <person name="Pereda V."/>
            <person name="Salamov A."/>
            <person name="Shapiro H.J."/>
            <person name="Wuyts J."/>
            <person name="Blaudez D."/>
            <person name="Buee M."/>
            <person name="Brokstein P."/>
            <person name="Canbaeck B."/>
            <person name="Cohen D."/>
            <person name="Courty P.E."/>
            <person name="Coutinho P.M."/>
            <person name="Delaruelle C."/>
            <person name="Detter J.C."/>
            <person name="Deveau A."/>
            <person name="DiFazio S."/>
            <person name="Duplessis S."/>
            <person name="Fraissinet-Tachet L."/>
            <person name="Lucic E."/>
            <person name="Frey-Klett P."/>
            <person name="Fourrey C."/>
            <person name="Feussner I."/>
            <person name="Gay G."/>
            <person name="Grimwood J."/>
            <person name="Hoegger P.J."/>
            <person name="Jain P."/>
            <person name="Kilaru S."/>
            <person name="Labbe J."/>
            <person name="Lin Y.C."/>
            <person name="Legue V."/>
            <person name="Le Tacon F."/>
            <person name="Marmeisse R."/>
            <person name="Melayah D."/>
            <person name="Montanini B."/>
            <person name="Muratet M."/>
            <person name="Nehls U."/>
            <person name="Niculita-Hirzel H."/>
            <person name="Oudot-Le Secq M.P."/>
            <person name="Peter M."/>
            <person name="Quesneville H."/>
            <person name="Rajashekar B."/>
            <person name="Reich M."/>
            <person name="Rouhier N."/>
            <person name="Schmutz J."/>
            <person name="Yin T."/>
            <person name="Chalot M."/>
            <person name="Henrissat B."/>
            <person name="Kuees U."/>
            <person name="Lucas S."/>
            <person name="Van de Peer Y."/>
            <person name="Podila G.K."/>
            <person name="Polle A."/>
            <person name="Pukkila P.J."/>
            <person name="Richardson P.M."/>
            <person name="Rouze P."/>
            <person name="Sanders I.R."/>
            <person name="Stajich J.E."/>
            <person name="Tunlid A."/>
            <person name="Tuskan G."/>
            <person name="Grigoriev I.V."/>
        </authorList>
    </citation>
    <scope>NUCLEOTIDE SEQUENCE [LARGE SCALE GENOMIC DNA]</scope>
    <source>
        <strain evidence="3">S238N-H82 / ATCC MYA-4686</strain>
    </source>
</reference>
<evidence type="ECO:0000256" key="1">
    <source>
        <dbReference type="SAM" id="Phobius"/>
    </source>
</evidence>
<feature type="transmembrane region" description="Helical" evidence="1">
    <location>
        <begin position="77"/>
        <end position="94"/>
    </location>
</feature>
<dbReference type="PANTHER" id="PTHR32251:SF23">
    <property type="entry name" value="3-OXO-5-ALPHA-STEROID 4-DEHYDROGENASE (DUF1295)"/>
    <property type="match status" value="1"/>
</dbReference>
<dbReference type="RefSeq" id="XP_001880881.1">
    <property type="nucleotide sequence ID" value="XM_001880846.1"/>
</dbReference>
<dbReference type="GO" id="GO:0016020">
    <property type="term" value="C:membrane"/>
    <property type="evidence" value="ECO:0007669"/>
    <property type="project" value="TreeGrafter"/>
</dbReference>
<dbReference type="EMBL" id="DS547101">
    <property type="protein sequence ID" value="EDR08656.1"/>
    <property type="molecule type" value="Genomic_DNA"/>
</dbReference>
<proteinExistence type="predicted"/>
<dbReference type="HOGENOM" id="CLU_043418_0_0_1"/>
<dbReference type="InParanoid" id="B0D9W4"/>
<dbReference type="InterPro" id="IPR010721">
    <property type="entry name" value="UstE-like"/>
</dbReference>
<sequence length="379" mass="43288">MSLSSTLDWPIQFCVFTTAATYIVSVITSNVSQVDRLWTFLPTIYTAYYALLPLFPAHQPFLLVPYNFLGSTDYNPRALLMFALVFLWMCRLSYNTQRRGLFNPKDEDYRWAVLRKQLPPWLFQIVNLTFISAIQNVLLLLLGLPTRTVALSQPRSSLETSDYALASLALLVLLLEFTADNQQYAYQTYKHAFLAKEKGATDVKAYDESKQWIGARLSWTPDDARRGFITRGLWRYSRHPNFACEQSFWWIITFFPLVASVPPNLPTHSDFPPLRIIIHALQFRDLHQPLLNGLRAILLDAGINLLPGAALSLLFFSSTLYTEAITSSKYPIAYKAYQKRVGMFGPAMTAIKAIAIKFSGKERDVDRLVWGDSQQSKKE</sequence>
<keyword evidence="1" id="KW-0472">Membrane</keyword>
<accession>B0D9W4</accession>
<organism evidence="3">
    <name type="scientific">Laccaria bicolor (strain S238N-H82 / ATCC MYA-4686)</name>
    <name type="common">Bicoloured deceiver</name>
    <name type="synonym">Laccaria laccata var. bicolor</name>
    <dbReference type="NCBI Taxonomy" id="486041"/>
    <lineage>
        <taxon>Eukaryota</taxon>
        <taxon>Fungi</taxon>
        <taxon>Dikarya</taxon>
        <taxon>Basidiomycota</taxon>
        <taxon>Agaricomycotina</taxon>
        <taxon>Agaricomycetes</taxon>
        <taxon>Agaricomycetidae</taxon>
        <taxon>Agaricales</taxon>
        <taxon>Agaricineae</taxon>
        <taxon>Hydnangiaceae</taxon>
        <taxon>Laccaria</taxon>
    </lineage>
</organism>
<feature type="transmembrane region" description="Helical" evidence="1">
    <location>
        <begin position="6"/>
        <end position="25"/>
    </location>
</feature>
<dbReference type="Proteomes" id="UP000001194">
    <property type="component" value="Unassembled WGS sequence"/>
</dbReference>
<keyword evidence="1" id="KW-1133">Transmembrane helix</keyword>
<gene>
    <name evidence="2" type="ORF">LACBIDRAFT_297056</name>
</gene>
<dbReference type="Gene3D" id="1.20.120.1630">
    <property type="match status" value="1"/>
</dbReference>
<dbReference type="Pfam" id="PF06966">
    <property type="entry name" value="DUF1295"/>
    <property type="match status" value="1"/>
</dbReference>
<evidence type="ECO:0000313" key="2">
    <source>
        <dbReference type="EMBL" id="EDR08656.1"/>
    </source>
</evidence>
<dbReference type="FunCoup" id="B0D9W4">
    <property type="interactions" value="138"/>
</dbReference>